<evidence type="ECO:0000313" key="2">
    <source>
        <dbReference type="EMBL" id="PXF48276.1"/>
    </source>
</evidence>
<evidence type="ECO:0000259" key="1">
    <source>
        <dbReference type="Pfam" id="PF05057"/>
    </source>
</evidence>
<sequence length="193" mass="21562">MAHGPQGTVKDFSYATDVAASGEILVLASRVNTDKIHDGVDLRGLRLAKDIFEVVQRHRSLETISLVGSSIEGLYGCYAVAHLFDRRAERLADWVADKLVIVASSNLGVRQFGVYRFFQGMIPIAHPLLFHRARQLFLCDDGCLLERMTLDSAVSSGWFLSSLRAFRSRMLYANVRNDFMVNYGSPALDAYVK</sequence>
<dbReference type="EMBL" id="NBIV01000015">
    <property type="protein sequence ID" value="PXF48276.1"/>
    <property type="molecule type" value="Genomic_DNA"/>
</dbReference>
<dbReference type="PANTHER" id="PTHR12482">
    <property type="entry name" value="LIPASE ROG1-RELATED-RELATED"/>
    <property type="match status" value="1"/>
</dbReference>
<dbReference type="Proteomes" id="UP000247409">
    <property type="component" value="Unassembled WGS sequence"/>
</dbReference>
<dbReference type="PANTHER" id="PTHR12482:SF62">
    <property type="entry name" value="LIPASE ROG1-RELATED"/>
    <property type="match status" value="1"/>
</dbReference>
<organism evidence="2 3">
    <name type="scientific">Gracilariopsis chorda</name>
    <dbReference type="NCBI Taxonomy" id="448386"/>
    <lineage>
        <taxon>Eukaryota</taxon>
        <taxon>Rhodophyta</taxon>
        <taxon>Florideophyceae</taxon>
        <taxon>Rhodymeniophycidae</taxon>
        <taxon>Gracilariales</taxon>
        <taxon>Gracilariaceae</taxon>
        <taxon>Gracilariopsis</taxon>
    </lineage>
</organism>
<reference evidence="2 3" key="1">
    <citation type="journal article" date="2018" name="Mol. Biol. Evol.">
        <title>Analysis of the draft genome of the red seaweed Gracilariopsis chorda provides insights into genome size evolution in Rhodophyta.</title>
        <authorList>
            <person name="Lee J."/>
            <person name="Yang E.C."/>
            <person name="Graf L."/>
            <person name="Yang J.H."/>
            <person name="Qiu H."/>
            <person name="Zel Zion U."/>
            <person name="Chan C.X."/>
            <person name="Stephens T.G."/>
            <person name="Weber A.P.M."/>
            <person name="Boo G.H."/>
            <person name="Boo S.M."/>
            <person name="Kim K.M."/>
            <person name="Shin Y."/>
            <person name="Jung M."/>
            <person name="Lee S.J."/>
            <person name="Yim H.S."/>
            <person name="Lee J.H."/>
            <person name="Bhattacharya D."/>
            <person name="Yoon H.S."/>
        </authorList>
    </citation>
    <scope>NUCLEOTIDE SEQUENCE [LARGE SCALE GENOMIC DNA]</scope>
    <source>
        <strain evidence="2 3">SKKU-2015</strain>
        <tissue evidence="2">Whole body</tissue>
    </source>
</reference>
<dbReference type="OrthoDB" id="273452at2759"/>
<dbReference type="Pfam" id="PF05057">
    <property type="entry name" value="DUF676"/>
    <property type="match status" value="1"/>
</dbReference>
<proteinExistence type="predicted"/>
<name>A0A2V3J1I3_9FLOR</name>
<dbReference type="InterPro" id="IPR007751">
    <property type="entry name" value="DUF676_lipase-like"/>
</dbReference>
<protein>
    <recommendedName>
        <fullName evidence="1">DUF676 domain-containing protein</fullName>
    </recommendedName>
</protein>
<comment type="caution">
    <text evidence="2">The sequence shown here is derived from an EMBL/GenBank/DDBJ whole genome shotgun (WGS) entry which is preliminary data.</text>
</comment>
<gene>
    <name evidence="2" type="ORF">BWQ96_01965</name>
</gene>
<evidence type="ECO:0000313" key="3">
    <source>
        <dbReference type="Proteomes" id="UP000247409"/>
    </source>
</evidence>
<feature type="domain" description="DUF676" evidence="1">
    <location>
        <begin position="3"/>
        <end position="185"/>
    </location>
</feature>
<keyword evidence="3" id="KW-1185">Reference proteome</keyword>
<dbReference type="InterPro" id="IPR044294">
    <property type="entry name" value="Lipase-like"/>
</dbReference>
<dbReference type="AlphaFoldDB" id="A0A2V3J1I3"/>
<accession>A0A2V3J1I3</accession>